<evidence type="ECO:0000313" key="2">
    <source>
        <dbReference type="EMBL" id="PIP29015.1"/>
    </source>
</evidence>
<dbReference type="InterPro" id="IPR019288">
    <property type="entry name" value="3'-5'_exonuclease_PolB-like"/>
</dbReference>
<dbReference type="AlphaFoldDB" id="A0A2G9Z794"/>
<accession>A0A2G9Z794</accession>
<dbReference type="Proteomes" id="UP000231235">
    <property type="component" value="Unassembled WGS sequence"/>
</dbReference>
<organism evidence="2 3">
    <name type="scientific">Candidatus Kuenenbacteria bacterium CG23_combo_of_CG06-09_8_20_14_all_39_39</name>
    <dbReference type="NCBI Taxonomy" id="1974623"/>
    <lineage>
        <taxon>Bacteria</taxon>
        <taxon>Candidatus Kueneniibacteriota</taxon>
    </lineage>
</organism>
<dbReference type="SUPFAM" id="SSF53098">
    <property type="entry name" value="Ribonuclease H-like"/>
    <property type="match status" value="1"/>
</dbReference>
<gene>
    <name evidence="2" type="ORF">COX28_01410</name>
</gene>
<dbReference type="InterPro" id="IPR036397">
    <property type="entry name" value="RNaseH_sf"/>
</dbReference>
<dbReference type="Gene3D" id="3.30.420.10">
    <property type="entry name" value="Ribonuclease H-like superfamily/Ribonuclease H"/>
    <property type="match status" value="1"/>
</dbReference>
<evidence type="ECO:0000259" key="1">
    <source>
        <dbReference type="Pfam" id="PF10108"/>
    </source>
</evidence>
<reference evidence="2 3" key="1">
    <citation type="submission" date="2017-09" db="EMBL/GenBank/DDBJ databases">
        <title>Depth-based differentiation of microbial function through sediment-hosted aquifers and enrichment of novel symbionts in the deep terrestrial subsurface.</title>
        <authorList>
            <person name="Probst A.J."/>
            <person name="Ladd B."/>
            <person name="Jarett J.K."/>
            <person name="Geller-Mcgrath D.E."/>
            <person name="Sieber C.M."/>
            <person name="Emerson J.B."/>
            <person name="Anantharaman K."/>
            <person name="Thomas B.C."/>
            <person name="Malmstrom R."/>
            <person name="Stieglmeier M."/>
            <person name="Klingl A."/>
            <person name="Woyke T."/>
            <person name="Ryan C.M."/>
            <person name="Banfield J.F."/>
        </authorList>
    </citation>
    <scope>NUCLEOTIDE SEQUENCE [LARGE SCALE GENOMIC DNA]</scope>
    <source>
        <strain evidence="2">CG23_combo_of_CG06-09_8_20_14_all_39_39</strain>
    </source>
</reference>
<sequence length="242" mass="28087">MKIIFMPKLVIDIETVGKNMDGLDNISQDYFKHWAESEANDEAKTEFELKKIEDGFSFSPLTAEVVCIGMFNPDSKKGVMYYQNPAEPHKKFEDQNVQIEAMSEADMLKKFWDYVKLYDEFITFNGRAFDIPFLIIRSAVHQIKPSKNLMSNRYLSNQFTGARHVDLQDQLKFYGAVYGRGYNLHMYCQALGIKSPKSQGVSGAHVKEMFINGRYDDIARYNINDLYATAELYKIWQEFINI</sequence>
<feature type="domain" description="Predicted 3'-5' exonuclease PolB-like" evidence="1">
    <location>
        <begin position="94"/>
        <end position="233"/>
    </location>
</feature>
<protein>
    <recommendedName>
        <fullName evidence="1">Predicted 3'-5' exonuclease PolB-like domain-containing protein</fullName>
    </recommendedName>
</protein>
<comment type="caution">
    <text evidence="2">The sequence shown here is derived from an EMBL/GenBank/DDBJ whole genome shotgun (WGS) entry which is preliminary data.</text>
</comment>
<dbReference type="EMBL" id="PCRX01000026">
    <property type="protein sequence ID" value="PIP29015.1"/>
    <property type="molecule type" value="Genomic_DNA"/>
</dbReference>
<name>A0A2G9Z794_9BACT</name>
<dbReference type="GO" id="GO:0003676">
    <property type="term" value="F:nucleic acid binding"/>
    <property type="evidence" value="ECO:0007669"/>
    <property type="project" value="InterPro"/>
</dbReference>
<evidence type="ECO:0000313" key="3">
    <source>
        <dbReference type="Proteomes" id="UP000231235"/>
    </source>
</evidence>
<dbReference type="Pfam" id="PF10108">
    <property type="entry name" value="DNA_pol_B_exo2"/>
    <property type="match status" value="1"/>
</dbReference>
<dbReference type="InterPro" id="IPR012337">
    <property type="entry name" value="RNaseH-like_sf"/>
</dbReference>
<proteinExistence type="predicted"/>